<evidence type="ECO:0000256" key="8">
    <source>
        <dbReference type="ARBA" id="ARBA00023128"/>
    </source>
</evidence>
<reference evidence="11" key="1">
    <citation type="submission" date="2021-12" db="EMBL/GenBank/DDBJ databases">
        <authorList>
            <person name="King R."/>
        </authorList>
    </citation>
    <scope>NUCLEOTIDE SEQUENCE</scope>
</reference>
<feature type="transmembrane region" description="Helical" evidence="10">
    <location>
        <begin position="44"/>
        <end position="64"/>
    </location>
</feature>
<evidence type="ECO:0000256" key="10">
    <source>
        <dbReference type="SAM" id="Phobius"/>
    </source>
</evidence>
<dbReference type="SUPFAM" id="SSF81427">
    <property type="entry name" value="Mitochondrial cytochrome c oxidase subunit VIIc (aka VIIIa)"/>
    <property type="match status" value="1"/>
</dbReference>
<keyword evidence="7 10" id="KW-1133">Transmembrane helix</keyword>
<evidence type="ECO:0008006" key="13">
    <source>
        <dbReference type="Google" id="ProtNLM"/>
    </source>
</evidence>
<sequence length="70" mass="7814">MLGPIARISNQTGRNVMKNIVRNGSHGGVPGENLPFQIHNRTRLTINFFLFVGTGLTAPFLVMWHQLAKK</sequence>
<evidence type="ECO:0000256" key="1">
    <source>
        <dbReference type="ARBA" id="ARBA00004434"/>
    </source>
</evidence>
<keyword evidence="8" id="KW-0496">Mitochondrion</keyword>
<evidence type="ECO:0000256" key="6">
    <source>
        <dbReference type="ARBA" id="ARBA00022946"/>
    </source>
</evidence>
<evidence type="ECO:0000256" key="9">
    <source>
        <dbReference type="ARBA" id="ARBA00023136"/>
    </source>
</evidence>
<keyword evidence="5" id="KW-0999">Mitochondrion inner membrane</keyword>
<dbReference type="PANTHER" id="PTHR13313:SF0">
    <property type="entry name" value="CYTOCHROME C OXIDASE SUBUNIT 7C, MITOCHONDRIAL"/>
    <property type="match status" value="1"/>
</dbReference>
<evidence type="ECO:0000256" key="4">
    <source>
        <dbReference type="ARBA" id="ARBA00022692"/>
    </source>
</evidence>
<comment type="pathway">
    <text evidence="2">Energy metabolism; oxidative phosphorylation.</text>
</comment>
<name>A0ABN8EAZ7_CHISP</name>
<dbReference type="Proteomes" id="UP001153292">
    <property type="component" value="Chromosome 28"/>
</dbReference>
<dbReference type="PANTHER" id="PTHR13313">
    <property type="entry name" value="CYTOCHROME C OXIDASE SUBUNIT VIIC"/>
    <property type="match status" value="1"/>
</dbReference>
<dbReference type="InterPro" id="IPR004202">
    <property type="entry name" value="COX7C/Cox8"/>
</dbReference>
<keyword evidence="4 10" id="KW-0812">Transmembrane</keyword>
<keyword evidence="9 10" id="KW-0472">Membrane</keyword>
<dbReference type="InterPro" id="IPR036636">
    <property type="entry name" value="COX7C/Cox8_sf"/>
</dbReference>
<dbReference type="Pfam" id="PF02935">
    <property type="entry name" value="COX7C"/>
    <property type="match status" value="1"/>
</dbReference>
<accession>A0ABN8EAZ7</accession>
<dbReference type="EMBL" id="OU963921">
    <property type="protein sequence ID" value="CAH0688587.1"/>
    <property type="molecule type" value="Genomic_DNA"/>
</dbReference>
<evidence type="ECO:0000313" key="12">
    <source>
        <dbReference type="Proteomes" id="UP001153292"/>
    </source>
</evidence>
<comment type="subcellular location">
    <subcellularLocation>
        <location evidence="1">Mitochondrion inner membrane</location>
        <topology evidence="1">Single-pass membrane protein</topology>
    </subcellularLocation>
</comment>
<evidence type="ECO:0000256" key="5">
    <source>
        <dbReference type="ARBA" id="ARBA00022792"/>
    </source>
</evidence>
<keyword evidence="6" id="KW-0809">Transit peptide</keyword>
<dbReference type="Gene3D" id="4.10.49.10">
    <property type="entry name" value="Cytochrome c oxidase subunit VIIc"/>
    <property type="match status" value="1"/>
</dbReference>
<organism evidence="11 12">
    <name type="scientific">Chilo suppressalis</name>
    <name type="common">Asiatic rice borer moth</name>
    <dbReference type="NCBI Taxonomy" id="168631"/>
    <lineage>
        <taxon>Eukaryota</taxon>
        <taxon>Metazoa</taxon>
        <taxon>Ecdysozoa</taxon>
        <taxon>Arthropoda</taxon>
        <taxon>Hexapoda</taxon>
        <taxon>Insecta</taxon>
        <taxon>Pterygota</taxon>
        <taxon>Neoptera</taxon>
        <taxon>Endopterygota</taxon>
        <taxon>Lepidoptera</taxon>
        <taxon>Glossata</taxon>
        <taxon>Ditrysia</taxon>
        <taxon>Pyraloidea</taxon>
        <taxon>Crambidae</taxon>
        <taxon>Crambinae</taxon>
        <taxon>Chilo</taxon>
    </lineage>
</organism>
<comment type="similarity">
    <text evidence="3">Belongs to the cytochrome c oxidase VIIc family.</text>
</comment>
<evidence type="ECO:0000256" key="3">
    <source>
        <dbReference type="ARBA" id="ARBA00010514"/>
    </source>
</evidence>
<evidence type="ECO:0000313" key="11">
    <source>
        <dbReference type="EMBL" id="CAH0688587.1"/>
    </source>
</evidence>
<proteinExistence type="inferred from homology"/>
<evidence type="ECO:0000256" key="7">
    <source>
        <dbReference type="ARBA" id="ARBA00022989"/>
    </source>
</evidence>
<evidence type="ECO:0000256" key="2">
    <source>
        <dbReference type="ARBA" id="ARBA00004673"/>
    </source>
</evidence>
<protein>
    <recommendedName>
        <fullName evidence="13">Cytochrome c oxidase polypeptide VIIc</fullName>
    </recommendedName>
</protein>
<gene>
    <name evidence="11" type="ORF">CHILSU_LOCUS7650</name>
</gene>
<keyword evidence="12" id="KW-1185">Reference proteome</keyword>